<dbReference type="AlphaFoldDB" id="A0A0P1GJ77"/>
<keyword evidence="2" id="KW-1185">Reference proteome</keyword>
<organism evidence="1 2">
    <name type="scientific">Tritonibacter multivorans</name>
    <dbReference type="NCBI Taxonomy" id="928856"/>
    <lineage>
        <taxon>Bacteria</taxon>
        <taxon>Pseudomonadati</taxon>
        <taxon>Pseudomonadota</taxon>
        <taxon>Alphaproteobacteria</taxon>
        <taxon>Rhodobacterales</taxon>
        <taxon>Paracoccaceae</taxon>
        <taxon>Tritonibacter</taxon>
    </lineage>
</organism>
<dbReference type="Proteomes" id="UP000052022">
    <property type="component" value="Unassembled WGS sequence"/>
</dbReference>
<dbReference type="OrthoDB" id="9796919at2"/>
<dbReference type="STRING" id="928856.SAMN04488049_1335"/>
<name>A0A0P1GJ77_9RHOB</name>
<sequence>MKIIEAVWEKRNLGLDVLEVELGSDDCPTDVVTALENLPAADYVSVKVPAGNVALTNAIEDIGFRFREMLSTVEVVNLPDLDRIMSRYAQHMSTGPAADHEIEEIFDHIRDGMFTTDRFSLDPAFSAVQSSSRYCGWISDEVARGAELQSIAFKGKFVGFFLVRDAGGGRFHSLLAGIFPAFQHMGLGYFINHMAYVHCFEKGAKTVSTTFSSNNLGASNIHNIISTRLTSQCYVFSKHLK</sequence>
<accession>A0A0P1GJ77</accession>
<dbReference type="EMBL" id="CYSD01000002">
    <property type="protein sequence ID" value="CUH74798.1"/>
    <property type="molecule type" value="Genomic_DNA"/>
</dbReference>
<protein>
    <submittedName>
        <fullName evidence="1">TDP-fucosamine acetyltransferase</fullName>
    </submittedName>
</protein>
<evidence type="ECO:0000313" key="1">
    <source>
        <dbReference type="EMBL" id="CUH74798.1"/>
    </source>
</evidence>
<dbReference type="Gene3D" id="3.40.630.30">
    <property type="match status" value="1"/>
</dbReference>
<reference evidence="1 2" key="1">
    <citation type="submission" date="2015-09" db="EMBL/GenBank/DDBJ databases">
        <authorList>
            <consortium name="Swine Surveillance"/>
        </authorList>
    </citation>
    <scope>NUCLEOTIDE SEQUENCE [LARGE SCALE GENOMIC DNA]</scope>
    <source>
        <strain evidence="1 2">CECT 7557</strain>
    </source>
</reference>
<gene>
    <name evidence="1" type="ORF">TRM7557_00085</name>
</gene>
<evidence type="ECO:0000313" key="2">
    <source>
        <dbReference type="Proteomes" id="UP000052022"/>
    </source>
</evidence>
<keyword evidence="1" id="KW-0808">Transferase</keyword>
<dbReference type="SUPFAM" id="SSF55729">
    <property type="entry name" value="Acyl-CoA N-acyltransferases (Nat)"/>
    <property type="match status" value="1"/>
</dbReference>
<dbReference type="GO" id="GO:0016740">
    <property type="term" value="F:transferase activity"/>
    <property type="evidence" value="ECO:0007669"/>
    <property type="project" value="UniProtKB-KW"/>
</dbReference>
<dbReference type="InterPro" id="IPR016181">
    <property type="entry name" value="Acyl_CoA_acyltransferase"/>
</dbReference>
<proteinExistence type="predicted"/>
<dbReference type="RefSeq" id="WP_058288250.1">
    <property type="nucleotide sequence ID" value="NZ_CYSD01000002.1"/>
</dbReference>